<evidence type="ECO:0000256" key="1">
    <source>
        <dbReference type="SAM" id="Coils"/>
    </source>
</evidence>
<proteinExistence type="predicted"/>
<feature type="compositionally biased region" description="Polar residues" evidence="2">
    <location>
        <begin position="419"/>
        <end position="441"/>
    </location>
</feature>
<dbReference type="EMBL" id="HF936296">
    <property type="protein sequence ID" value="CCX34018.1"/>
    <property type="molecule type" value="Genomic_DNA"/>
</dbReference>
<keyword evidence="1" id="KW-0175">Coiled coil</keyword>
<feature type="compositionally biased region" description="Polar residues" evidence="2">
    <location>
        <begin position="501"/>
        <end position="512"/>
    </location>
</feature>
<name>U4LWR7_PYROM</name>
<dbReference type="eggNOG" id="ENOG502QUB2">
    <property type="taxonomic scope" value="Eukaryota"/>
</dbReference>
<feature type="compositionally biased region" description="Polar residues" evidence="2">
    <location>
        <begin position="378"/>
        <end position="390"/>
    </location>
</feature>
<dbReference type="PANTHER" id="PTHR37271">
    <property type="entry name" value="KARYOGAMY PROTEIN KAR9"/>
    <property type="match status" value="1"/>
</dbReference>
<dbReference type="GO" id="GO:0005938">
    <property type="term" value="C:cell cortex"/>
    <property type="evidence" value="ECO:0007669"/>
    <property type="project" value="TreeGrafter"/>
</dbReference>
<accession>U4LWR7</accession>
<evidence type="ECO:0000256" key="2">
    <source>
        <dbReference type="SAM" id="MobiDB-lite"/>
    </source>
</evidence>
<dbReference type="OrthoDB" id="5559380at2759"/>
<feature type="compositionally biased region" description="Polar residues" evidence="2">
    <location>
        <begin position="551"/>
        <end position="582"/>
    </location>
</feature>
<feature type="compositionally biased region" description="Low complexity" evidence="2">
    <location>
        <begin position="442"/>
        <end position="458"/>
    </location>
</feature>
<dbReference type="GO" id="GO:0031578">
    <property type="term" value="P:mitotic spindle orientation checkpoint signaling"/>
    <property type="evidence" value="ECO:0007669"/>
    <property type="project" value="TreeGrafter"/>
</dbReference>
<dbReference type="Pfam" id="PF08580">
    <property type="entry name" value="KAR9"/>
    <property type="match status" value="1"/>
</dbReference>
<evidence type="ECO:0000313" key="4">
    <source>
        <dbReference type="Proteomes" id="UP000018144"/>
    </source>
</evidence>
<dbReference type="OMA" id="SKKVMCR"/>
<dbReference type="GO" id="GO:0051293">
    <property type="term" value="P:establishment of spindle localization"/>
    <property type="evidence" value="ECO:0007669"/>
    <property type="project" value="TreeGrafter"/>
</dbReference>
<sequence>MCTALVSAGSQISRWISTAQKVLTGLDSEDDIEWAAQGKEALTEVDTAVKKFSGLMNVYIELIDELQSRPDSDSVDSSVFLEIVGAMEETVDGWKEVQEQLKGVKEQVEIALEWQELWKMVLKDIQTEIEGCQTALFELEEKRHMEGADIEALETIMEDGGSKTEMEDGALLGLVARMQPLRASLDFLPMRISSFTTRAEDVFPTACEELESRRNQLEKKWKRLNNDAENLKKELGEDRWVAIFRNAGKQATQMLESIERSMERLRTAVIEWEDGRTERDMRELQKAMEGYEAKKMHYGSAIQRTFSIITRGISDRYTINGEIIRLSTVLATRWKALDAESAILDQVLRDLQIDAQALRDSISSLNSLDILSPGLASPGTSPASSVQLNSPLLKPVDYSNRSNTSDRGKSPRRRPPSIIGTSPNIQKRQSRTITPTQSPIRTFSAPSTTSTTSSGTSSNAYSPDPRKPRWNASVKPDSDNTGHNFKPLSLTTPSPYRKVTPPSTRRNSSSLGSRIPMPSPLGKDKQPPGTQGQPMFSPIKSPQMGPMNATRYRSGSNASVQNGYLASPTPQRTLRHQVSASRLRNKDGTSASGLGSAGLNGNMSASMGAYPQERENVRPQSAMAHMHSASGRRSSMMYRPTTPGGGQPQSRTGSRQSVYGAPGGDGKPRWRY</sequence>
<gene>
    <name evidence="3" type="ORF">PCON_02496</name>
</gene>
<evidence type="ECO:0000313" key="3">
    <source>
        <dbReference type="EMBL" id="CCX34018.1"/>
    </source>
</evidence>
<dbReference type="AlphaFoldDB" id="U4LWR7"/>
<feature type="coiled-coil region" evidence="1">
    <location>
        <begin position="207"/>
        <end position="234"/>
    </location>
</feature>
<dbReference type="GO" id="GO:0030473">
    <property type="term" value="P:nuclear migration along microtubule"/>
    <property type="evidence" value="ECO:0007669"/>
    <property type="project" value="TreeGrafter"/>
</dbReference>
<reference evidence="3 4" key="1">
    <citation type="journal article" date="2013" name="PLoS Genet.">
        <title>The genome and development-dependent transcriptomes of Pyronema confluens: a window into fungal evolution.</title>
        <authorList>
            <person name="Traeger S."/>
            <person name="Altegoer F."/>
            <person name="Freitag M."/>
            <person name="Gabaldon T."/>
            <person name="Kempken F."/>
            <person name="Kumar A."/>
            <person name="Marcet-Houben M."/>
            <person name="Poggeler S."/>
            <person name="Stajich J.E."/>
            <person name="Nowrousian M."/>
        </authorList>
    </citation>
    <scope>NUCLEOTIDE SEQUENCE [LARGE SCALE GENOMIC DNA]</scope>
    <source>
        <strain evidence="4">CBS 100304</strain>
        <tissue evidence="3">Vegetative mycelium</tissue>
    </source>
</reference>
<organism evidence="3 4">
    <name type="scientific">Pyronema omphalodes (strain CBS 100304)</name>
    <name type="common">Pyronema confluens</name>
    <dbReference type="NCBI Taxonomy" id="1076935"/>
    <lineage>
        <taxon>Eukaryota</taxon>
        <taxon>Fungi</taxon>
        <taxon>Dikarya</taxon>
        <taxon>Ascomycota</taxon>
        <taxon>Pezizomycotina</taxon>
        <taxon>Pezizomycetes</taxon>
        <taxon>Pezizales</taxon>
        <taxon>Pyronemataceae</taxon>
        <taxon>Pyronema</taxon>
    </lineage>
</organism>
<dbReference type="InterPro" id="IPR013889">
    <property type="entry name" value="Karyogamy_KAR9"/>
</dbReference>
<dbReference type="PANTHER" id="PTHR37271:SF1">
    <property type="entry name" value="KARYOGAMY PROTEIN KAR9"/>
    <property type="match status" value="1"/>
</dbReference>
<feature type="compositionally biased region" description="Polar residues" evidence="2">
    <location>
        <begin position="479"/>
        <end position="494"/>
    </location>
</feature>
<dbReference type="Proteomes" id="UP000018144">
    <property type="component" value="Unassembled WGS sequence"/>
</dbReference>
<feature type="compositionally biased region" description="Polar residues" evidence="2">
    <location>
        <begin position="648"/>
        <end position="657"/>
    </location>
</feature>
<feature type="compositionally biased region" description="Low complexity" evidence="2">
    <location>
        <begin position="590"/>
        <end position="604"/>
    </location>
</feature>
<protein>
    <submittedName>
        <fullName evidence="3">Similar to Karyogamy protein KAR9 acc. no. P32526</fullName>
    </submittedName>
</protein>
<feature type="region of interest" description="Disordered" evidence="2">
    <location>
        <begin position="376"/>
        <end position="672"/>
    </location>
</feature>
<keyword evidence="4" id="KW-1185">Reference proteome</keyword>
<dbReference type="GO" id="GO:0005816">
    <property type="term" value="C:spindle pole body"/>
    <property type="evidence" value="ECO:0007669"/>
    <property type="project" value="TreeGrafter"/>
</dbReference>
<dbReference type="GO" id="GO:0043332">
    <property type="term" value="C:mating projection tip"/>
    <property type="evidence" value="ECO:0007669"/>
    <property type="project" value="TreeGrafter"/>
</dbReference>
<dbReference type="STRING" id="1076935.U4LWR7"/>